<evidence type="ECO:0000256" key="4">
    <source>
        <dbReference type="SAM" id="MobiDB-lite"/>
    </source>
</evidence>
<organism evidence="6 7">
    <name type="scientific">Modicella reniformis</name>
    <dbReference type="NCBI Taxonomy" id="1440133"/>
    <lineage>
        <taxon>Eukaryota</taxon>
        <taxon>Fungi</taxon>
        <taxon>Fungi incertae sedis</taxon>
        <taxon>Mucoromycota</taxon>
        <taxon>Mortierellomycotina</taxon>
        <taxon>Mortierellomycetes</taxon>
        <taxon>Mortierellales</taxon>
        <taxon>Mortierellaceae</taxon>
        <taxon>Modicella</taxon>
    </lineage>
</organism>
<sequence>MADMATESPSTDSMITSLKRVSIITPLPIRSSKASSSHTKSLEEEDHIAAFKKMLDDILDNVVASSLSQDPETSLDSKPSGYSLSSSNYLSTSAATAARLNRSTALGYLLPQPKNHFAKLKGPHGRAEFPESSVDPDLLHKLEEQNNLLPPQDSTSFLLARLERQNGLLDTDPKSVCIESNILKGNLNTLQRLISDSTALNSPNCGTVDPISSGSKLMEPQEGDEEIDWEFWGMLAQDYNAVARKLPHLLAARVRQGLPSKLRGLIWQSMSQASSTYLETMYSQLLKEDSPYERIIQRDLARTFPQIDMFKEEGGKGQEGLRNILKAYSLYDPHVGYCQGLGFLVGPLLMNMDEREAFCVFVRLMETYDMRTMFTLNMEGLQLRLYQFSALLSEHLPMLHAHLSFHSIHPAMYASQWFLSLFAYTYPLPLVLRIFDVVFSEGAPETIMRVAVAFLKKNEEKMMQLQEFEDLLDVLSTKLYDVYESNAGEVIRDAMKLSTEITKDKLDALAVSYVAELEDQQKRAGEVTSKRFKDRFGAIKGSPTTNAEEAKSTVTASYSSSSVKQSKPKIKGGSRLSIAASFGSSASLLLGGSGASSNDDEVAASSGAARFPMTAGASDSMLLEQIQDLAKALSTMQREHVEITESLVMAKMEKSQYMEEVDELRKKMADMERQQNRASMMSAISPSVMSNSDGASSVTVSSPRTITYDDKMRSRGDGH</sequence>
<feature type="compositionally biased region" description="Basic and acidic residues" evidence="4">
    <location>
        <begin position="707"/>
        <end position="719"/>
    </location>
</feature>
<dbReference type="PANTHER" id="PTHR47219">
    <property type="entry name" value="RAB GTPASE-ACTIVATING PROTEIN 1-LIKE"/>
    <property type="match status" value="1"/>
</dbReference>
<keyword evidence="7" id="KW-1185">Reference proteome</keyword>
<reference evidence="6" key="1">
    <citation type="journal article" date="2020" name="Fungal Divers.">
        <title>Resolving the Mortierellaceae phylogeny through synthesis of multi-gene phylogenetics and phylogenomics.</title>
        <authorList>
            <person name="Vandepol N."/>
            <person name="Liber J."/>
            <person name="Desiro A."/>
            <person name="Na H."/>
            <person name="Kennedy M."/>
            <person name="Barry K."/>
            <person name="Grigoriev I.V."/>
            <person name="Miller A.N."/>
            <person name="O'Donnell K."/>
            <person name="Stajich J.E."/>
            <person name="Bonito G."/>
        </authorList>
    </citation>
    <scope>NUCLEOTIDE SEQUENCE</scope>
    <source>
        <strain evidence="6">MES-2147</strain>
    </source>
</reference>
<dbReference type="FunFam" id="1.10.472.80:FF:000027">
    <property type="entry name" value="GTPase activating protein (Evi5)"/>
    <property type="match status" value="1"/>
</dbReference>
<dbReference type="FunFam" id="1.10.8.270:FF:000001">
    <property type="entry name" value="TBC1 domain family member 1"/>
    <property type="match status" value="1"/>
</dbReference>
<evidence type="ECO:0000256" key="3">
    <source>
        <dbReference type="SAM" id="Coils"/>
    </source>
</evidence>
<dbReference type="AlphaFoldDB" id="A0A9P6J0U7"/>
<evidence type="ECO:0000256" key="2">
    <source>
        <dbReference type="ARBA" id="ARBA00023054"/>
    </source>
</evidence>
<keyword evidence="2 3" id="KW-0175">Coiled coil</keyword>
<evidence type="ECO:0000313" key="6">
    <source>
        <dbReference type="EMBL" id="KAF9956813.1"/>
    </source>
</evidence>
<evidence type="ECO:0000259" key="5">
    <source>
        <dbReference type="PROSITE" id="PS50086"/>
    </source>
</evidence>
<feature type="region of interest" description="Disordered" evidence="4">
    <location>
        <begin position="685"/>
        <end position="719"/>
    </location>
</feature>
<feature type="coiled-coil region" evidence="3">
    <location>
        <begin position="647"/>
        <end position="681"/>
    </location>
</feature>
<keyword evidence="1" id="KW-0343">GTPase activation</keyword>
<feature type="domain" description="Rab-GAP TBC" evidence="5">
    <location>
        <begin position="257"/>
        <end position="442"/>
    </location>
</feature>
<dbReference type="InterPro" id="IPR000195">
    <property type="entry name" value="Rab-GAP-TBC_dom"/>
</dbReference>
<dbReference type="EMBL" id="JAAAHW010006659">
    <property type="protein sequence ID" value="KAF9956813.1"/>
    <property type="molecule type" value="Genomic_DNA"/>
</dbReference>
<dbReference type="Gene3D" id="1.10.8.270">
    <property type="entry name" value="putative rabgap domain of human tbc1 domain family member 14 like domains"/>
    <property type="match status" value="1"/>
</dbReference>
<dbReference type="OrthoDB" id="159449at2759"/>
<dbReference type="Pfam" id="PF23436">
    <property type="entry name" value="RabGap-TBC_2"/>
    <property type="match status" value="1"/>
</dbReference>
<dbReference type="InterPro" id="IPR050302">
    <property type="entry name" value="Rab_GAP_TBC_domain"/>
</dbReference>
<feature type="compositionally biased region" description="Polar residues" evidence="4">
    <location>
        <begin position="685"/>
        <end position="705"/>
    </location>
</feature>
<dbReference type="Proteomes" id="UP000749646">
    <property type="component" value="Unassembled WGS sequence"/>
</dbReference>
<evidence type="ECO:0000313" key="7">
    <source>
        <dbReference type="Proteomes" id="UP000749646"/>
    </source>
</evidence>
<comment type="caution">
    <text evidence="6">The sequence shown here is derived from an EMBL/GenBank/DDBJ whole genome shotgun (WGS) entry which is preliminary data.</text>
</comment>
<proteinExistence type="predicted"/>
<dbReference type="InterPro" id="IPR035969">
    <property type="entry name" value="Rab-GAP_TBC_sf"/>
</dbReference>
<dbReference type="SMART" id="SM00164">
    <property type="entry name" value="TBC"/>
    <property type="match status" value="1"/>
</dbReference>
<dbReference type="Gene3D" id="1.10.10.750">
    <property type="entry name" value="Ypt/Rab-GAP domain of gyp1p, domain 1"/>
    <property type="match status" value="1"/>
</dbReference>
<dbReference type="PROSITE" id="PS50086">
    <property type="entry name" value="TBC_RABGAP"/>
    <property type="match status" value="1"/>
</dbReference>
<dbReference type="GO" id="GO:0031267">
    <property type="term" value="F:small GTPase binding"/>
    <property type="evidence" value="ECO:0007669"/>
    <property type="project" value="TreeGrafter"/>
</dbReference>
<name>A0A9P6J0U7_9FUNG</name>
<dbReference type="PANTHER" id="PTHR47219:SF9">
    <property type="entry name" value="GTPASE ACTIVATING PROTEIN AND CENTROSOME-ASSOCIATED, ISOFORM B"/>
    <property type="match status" value="1"/>
</dbReference>
<protein>
    <recommendedName>
        <fullName evidence="5">Rab-GAP TBC domain-containing protein</fullName>
    </recommendedName>
</protein>
<gene>
    <name evidence="6" type="ORF">BGZ65_002453</name>
</gene>
<dbReference type="GO" id="GO:0005096">
    <property type="term" value="F:GTPase activator activity"/>
    <property type="evidence" value="ECO:0007669"/>
    <property type="project" value="UniProtKB-KW"/>
</dbReference>
<dbReference type="SUPFAM" id="SSF47923">
    <property type="entry name" value="Ypt/Rab-GAP domain of gyp1p"/>
    <property type="match status" value="2"/>
</dbReference>
<dbReference type="Gene3D" id="1.10.472.80">
    <property type="entry name" value="Ypt/Rab-GAP domain of gyp1p, domain 3"/>
    <property type="match status" value="1"/>
</dbReference>
<accession>A0A9P6J0U7</accession>
<evidence type="ECO:0000256" key="1">
    <source>
        <dbReference type="ARBA" id="ARBA00022468"/>
    </source>
</evidence>
<dbReference type="FunFam" id="1.10.10.750:FF:000003">
    <property type="entry name" value="GTPase activating protein (Evi5)"/>
    <property type="match status" value="1"/>
</dbReference>